<keyword evidence="3" id="KW-0067">ATP-binding</keyword>
<gene>
    <name evidence="5" type="ORF">SAMN05444682_10970</name>
</gene>
<keyword evidence="6" id="KW-1185">Reference proteome</keyword>
<dbReference type="Gene3D" id="2.40.100.10">
    <property type="entry name" value="Cyclophilin-like"/>
    <property type="match status" value="1"/>
</dbReference>
<dbReference type="GO" id="GO:0016787">
    <property type="term" value="F:hydrolase activity"/>
    <property type="evidence" value="ECO:0007669"/>
    <property type="project" value="UniProtKB-KW"/>
</dbReference>
<dbReference type="InterPro" id="IPR052708">
    <property type="entry name" value="PxpC"/>
</dbReference>
<dbReference type="GO" id="GO:0005524">
    <property type="term" value="F:ATP binding"/>
    <property type="evidence" value="ECO:0007669"/>
    <property type="project" value="UniProtKB-KW"/>
</dbReference>
<name>A0A1I3QRA5_9SPHI</name>
<dbReference type="Pfam" id="PF02626">
    <property type="entry name" value="CT_A_B"/>
    <property type="match status" value="1"/>
</dbReference>
<dbReference type="InterPro" id="IPR003778">
    <property type="entry name" value="CT_A_B"/>
</dbReference>
<dbReference type="InterPro" id="IPR029000">
    <property type="entry name" value="Cyclophilin-like_dom_sf"/>
</dbReference>
<dbReference type="PANTHER" id="PTHR43309">
    <property type="entry name" value="5-OXOPROLINASE SUBUNIT C"/>
    <property type="match status" value="1"/>
</dbReference>
<evidence type="ECO:0000256" key="2">
    <source>
        <dbReference type="ARBA" id="ARBA00022801"/>
    </source>
</evidence>
<dbReference type="SUPFAM" id="SSF50891">
    <property type="entry name" value="Cyclophilin-like"/>
    <property type="match status" value="1"/>
</dbReference>
<keyword evidence="1" id="KW-0547">Nucleotide-binding</keyword>
<evidence type="ECO:0000259" key="4">
    <source>
        <dbReference type="SMART" id="SM00797"/>
    </source>
</evidence>
<reference evidence="5 6" key="1">
    <citation type="submission" date="2016-10" db="EMBL/GenBank/DDBJ databases">
        <authorList>
            <person name="de Groot N.N."/>
        </authorList>
    </citation>
    <scope>NUCLEOTIDE SEQUENCE [LARGE SCALE GENOMIC DNA]</scope>
    <source>
        <strain evidence="5 6">RK1</strain>
    </source>
</reference>
<dbReference type="Proteomes" id="UP000198670">
    <property type="component" value="Unassembled WGS sequence"/>
</dbReference>
<feature type="domain" description="Carboxyltransferase" evidence="4">
    <location>
        <begin position="24"/>
        <end position="318"/>
    </location>
</feature>
<evidence type="ECO:0000256" key="3">
    <source>
        <dbReference type="ARBA" id="ARBA00022840"/>
    </source>
</evidence>
<dbReference type="EMBL" id="FOQO01000009">
    <property type="protein sequence ID" value="SFJ35811.1"/>
    <property type="molecule type" value="Genomic_DNA"/>
</dbReference>
<accession>A0A1I3QRA5</accession>
<proteinExistence type="predicted"/>
<dbReference type="STRING" id="1477437.SAMN05444682_10970"/>
<dbReference type="RefSeq" id="WP_090628996.1">
    <property type="nucleotide sequence ID" value="NZ_FOQO01000009.1"/>
</dbReference>
<evidence type="ECO:0000313" key="6">
    <source>
        <dbReference type="Proteomes" id="UP000198670"/>
    </source>
</evidence>
<dbReference type="AlphaFoldDB" id="A0A1I3QRA5"/>
<keyword evidence="2" id="KW-0378">Hydrolase</keyword>
<dbReference type="NCBIfam" id="TIGR00724">
    <property type="entry name" value="urea_amlyse_rel"/>
    <property type="match status" value="1"/>
</dbReference>
<evidence type="ECO:0000313" key="5">
    <source>
        <dbReference type="EMBL" id="SFJ35811.1"/>
    </source>
</evidence>
<sequence length="333" mass="36734">MQIRIDKAGMLSTVQDLGRPGYLSQGVPVSGAMDRLSARIANQALGNDMHAAVIEFAYGGAVFRAERDLLIAYSGEGALLEADSRHLPSDRPIFVPKGTEIRLMDTSKGCHTYLAIAGGWDVPEVLESRSTYLPAGIGGVQGRALCKGDVLKAADTPSARTRQLFNRLISDAINYPNWGIARWLLLPADRRVVRIVPAQEFTWFEGQSVVDFLSAPFRITPQSNRMGYRLEGPPMRSRTKRELLSTAVVPGTVQVTGDGKLILLMADSQTTGGYPRIAQIAAVDMPLCAQFKPGDEIFFREISRNDAEKLYLHQEERLKKLSLAWGMDERMNL</sequence>
<dbReference type="SMART" id="SM00797">
    <property type="entry name" value="AHS2"/>
    <property type="match status" value="1"/>
</dbReference>
<dbReference type="PANTHER" id="PTHR43309:SF5">
    <property type="entry name" value="5-OXOPROLINASE SUBUNIT C"/>
    <property type="match status" value="1"/>
</dbReference>
<protein>
    <submittedName>
        <fullName evidence="5">Antagonist of KipI</fullName>
    </submittedName>
</protein>
<evidence type="ECO:0000256" key="1">
    <source>
        <dbReference type="ARBA" id="ARBA00022741"/>
    </source>
</evidence>
<organism evidence="5 6">
    <name type="scientific">Parapedobacter indicus</name>
    <dbReference type="NCBI Taxonomy" id="1477437"/>
    <lineage>
        <taxon>Bacteria</taxon>
        <taxon>Pseudomonadati</taxon>
        <taxon>Bacteroidota</taxon>
        <taxon>Sphingobacteriia</taxon>
        <taxon>Sphingobacteriales</taxon>
        <taxon>Sphingobacteriaceae</taxon>
        <taxon>Parapedobacter</taxon>
    </lineage>
</organism>
<dbReference type="OrthoDB" id="9782422at2"/>